<keyword evidence="1" id="KW-0808">Transferase</keyword>
<dbReference type="Gene3D" id="2.160.10.10">
    <property type="entry name" value="Hexapeptide repeat proteins"/>
    <property type="match status" value="1"/>
</dbReference>
<accession>A0A852YYU3</accession>
<dbReference type="AlphaFoldDB" id="A0A852YYU3"/>
<protein>
    <submittedName>
        <fullName evidence="1">UDP-3-O-[3-hydroxymyristoyl] glucosamine N-acyltransferase</fullName>
    </submittedName>
</protein>
<dbReference type="SUPFAM" id="SSF51161">
    <property type="entry name" value="Trimeric LpxA-like enzymes"/>
    <property type="match status" value="1"/>
</dbReference>
<dbReference type="PANTHER" id="PTHR43300:SF7">
    <property type="entry name" value="UDP-N-ACETYLBACILLOSAMINE N-ACETYLTRANSFERASE"/>
    <property type="match status" value="1"/>
</dbReference>
<evidence type="ECO:0000313" key="1">
    <source>
        <dbReference type="EMBL" id="NYH80244.1"/>
    </source>
</evidence>
<dbReference type="RefSeq" id="WP_179536577.1">
    <property type="nucleotide sequence ID" value="NZ_JACBYW010000006.1"/>
</dbReference>
<sequence>MNELVAIGAGKFALEVARYAEESGFRIERYLALEGEDIHAPDGMWSNLAEYDPNEGTRVALAVSDMVLRREVIEGYITARELEPVNIIHPSSHLDPVAIEGGGNVIGPDNYIGVNTVVGSYNVVNYRCTFGHHSRIGSGNFFSPNFHCGNSVRIGEGNFFGLDCTVAPEICIGDECRFQAGITFFEDAASGFSYLTPSRIKSIKSDQS</sequence>
<dbReference type="InterPro" id="IPR011004">
    <property type="entry name" value="Trimer_LpxA-like_sf"/>
</dbReference>
<keyword evidence="2" id="KW-1185">Reference proteome</keyword>
<dbReference type="PANTHER" id="PTHR43300">
    <property type="entry name" value="ACETYLTRANSFERASE"/>
    <property type="match status" value="1"/>
</dbReference>
<name>A0A852YYU3_9ACTN</name>
<gene>
    <name evidence="1" type="ORF">FHR84_003593</name>
</gene>
<reference evidence="1 2" key="1">
    <citation type="submission" date="2020-07" db="EMBL/GenBank/DDBJ databases">
        <title>Genomic Encyclopedia of Type Strains, Phase III (KMG-III): the genomes of soil and plant-associated and newly described type strains.</title>
        <authorList>
            <person name="Whitman W."/>
        </authorList>
    </citation>
    <scope>NUCLEOTIDE SEQUENCE [LARGE SCALE GENOMIC DNA]</scope>
    <source>
        <strain evidence="1 2">CECT 8576</strain>
    </source>
</reference>
<dbReference type="Proteomes" id="UP000548304">
    <property type="component" value="Unassembled WGS sequence"/>
</dbReference>
<organism evidence="1 2">
    <name type="scientific">Actinopolyspora biskrensis</name>
    <dbReference type="NCBI Taxonomy" id="1470178"/>
    <lineage>
        <taxon>Bacteria</taxon>
        <taxon>Bacillati</taxon>
        <taxon>Actinomycetota</taxon>
        <taxon>Actinomycetes</taxon>
        <taxon>Actinopolysporales</taxon>
        <taxon>Actinopolysporaceae</taxon>
        <taxon>Actinopolyspora</taxon>
    </lineage>
</organism>
<evidence type="ECO:0000313" key="2">
    <source>
        <dbReference type="Proteomes" id="UP000548304"/>
    </source>
</evidence>
<dbReference type="GO" id="GO:0016746">
    <property type="term" value="F:acyltransferase activity"/>
    <property type="evidence" value="ECO:0007669"/>
    <property type="project" value="UniProtKB-KW"/>
</dbReference>
<keyword evidence="1" id="KW-0012">Acyltransferase</keyword>
<comment type="caution">
    <text evidence="1">The sequence shown here is derived from an EMBL/GenBank/DDBJ whole genome shotgun (WGS) entry which is preliminary data.</text>
</comment>
<proteinExistence type="predicted"/>
<dbReference type="InterPro" id="IPR050179">
    <property type="entry name" value="Trans_hexapeptide_repeat"/>
</dbReference>
<dbReference type="EMBL" id="JACBYW010000006">
    <property type="protein sequence ID" value="NYH80244.1"/>
    <property type="molecule type" value="Genomic_DNA"/>
</dbReference>